<feature type="chain" id="PRO_5046203021" evidence="2">
    <location>
        <begin position="24"/>
        <end position="528"/>
    </location>
</feature>
<feature type="domain" description="DUF3502" evidence="3">
    <location>
        <begin position="459"/>
        <end position="525"/>
    </location>
</feature>
<name>A0ABW0I4V5_9BACL</name>
<comment type="caution">
    <text evidence="4">The sequence shown here is derived from an EMBL/GenBank/DDBJ whole genome shotgun (WGS) entry which is preliminary data.</text>
</comment>
<evidence type="ECO:0000313" key="4">
    <source>
        <dbReference type="EMBL" id="MFC5407535.1"/>
    </source>
</evidence>
<dbReference type="EMBL" id="JBHSMI010000067">
    <property type="protein sequence ID" value="MFC5407535.1"/>
    <property type="molecule type" value="Genomic_DNA"/>
</dbReference>
<dbReference type="Gene3D" id="3.40.190.10">
    <property type="entry name" value="Periplasmic binding protein-like II"/>
    <property type="match status" value="2"/>
</dbReference>
<dbReference type="InterPro" id="IPR050490">
    <property type="entry name" value="Bact_solute-bd_prot1"/>
</dbReference>
<feature type="compositionally biased region" description="Low complexity" evidence="1">
    <location>
        <begin position="36"/>
        <end position="57"/>
    </location>
</feature>
<keyword evidence="5" id="KW-1185">Reference proteome</keyword>
<dbReference type="Pfam" id="PF12010">
    <property type="entry name" value="DUF3502"/>
    <property type="match status" value="1"/>
</dbReference>
<dbReference type="SUPFAM" id="SSF53850">
    <property type="entry name" value="Periplasmic binding protein-like II"/>
    <property type="match status" value="1"/>
</dbReference>
<evidence type="ECO:0000256" key="1">
    <source>
        <dbReference type="SAM" id="MobiDB-lite"/>
    </source>
</evidence>
<dbReference type="PROSITE" id="PS51257">
    <property type="entry name" value="PROKAR_LIPOPROTEIN"/>
    <property type="match status" value="1"/>
</dbReference>
<dbReference type="InterPro" id="IPR022627">
    <property type="entry name" value="DUF3502"/>
</dbReference>
<protein>
    <submittedName>
        <fullName evidence="4">ABC transporter substrate-binding protein</fullName>
    </submittedName>
</protein>
<dbReference type="Pfam" id="PF01547">
    <property type="entry name" value="SBP_bac_1"/>
    <property type="match status" value="1"/>
</dbReference>
<sequence>MKSKMLKFGSTGIAAAMAFALLAGCGGNDGNGNKEAATNSASPVPSSSGESTASASADTPDISKKVEVKMYLAGDAAADSPLVEQELNKLLEKDLNATLKIINIPWADWGTKYPLILTSGEKYDLVYASNWAGFSDYARKGAFMAIDDLLPKYAPAIMKQLPSEAWDEVKIDGKIVGIPSYQDDYVTDAMVVRGDLREKYGVPPVTDLDSLGVYLDAVKKNEPNLVPLDANASEDLLIPTTPYEIVDGAIYANSYEDLKTGNINHLAFMDAFEPFVKRMKEWNDKGYFSRGMLTNKGYSYGSYEKGTSAVGIGNTGQIFSALANTQITHPEWKSEFVSFRLKTKAGVHKLSFMSEGMAVGRFAENPERALMVMDKLRTDKTYYNLFHYGIEGRNYIINAEGKRDNPPGVTPDKNGYLANNNGQWGFIVTSMETQDANEWPDKRKIINPQFDEFTTPDLMGRFVFNRDNVKAELAAMSQVYIQYAKPLKWGFTKDPAKDIENLRNKLKAAGSDKVLAELKQQLVAYFNQ</sequence>
<gene>
    <name evidence="4" type="ORF">ACFPOF_32795</name>
</gene>
<accession>A0ABW0I4V5</accession>
<organism evidence="4 5">
    <name type="scientific">Cohnella soli</name>
    <dbReference type="NCBI Taxonomy" id="425005"/>
    <lineage>
        <taxon>Bacteria</taxon>
        <taxon>Bacillati</taxon>
        <taxon>Bacillota</taxon>
        <taxon>Bacilli</taxon>
        <taxon>Bacillales</taxon>
        <taxon>Paenibacillaceae</taxon>
        <taxon>Cohnella</taxon>
    </lineage>
</organism>
<reference evidence="5" key="1">
    <citation type="journal article" date="2019" name="Int. J. Syst. Evol. Microbiol.">
        <title>The Global Catalogue of Microorganisms (GCM) 10K type strain sequencing project: providing services to taxonomists for standard genome sequencing and annotation.</title>
        <authorList>
            <consortium name="The Broad Institute Genomics Platform"/>
            <consortium name="The Broad Institute Genome Sequencing Center for Infectious Disease"/>
            <person name="Wu L."/>
            <person name="Ma J."/>
        </authorList>
    </citation>
    <scope>NUCLEOTIDE SEQUENCE [LARGE SCALE GENOMIC DNA]</scope>
    <source>
        <strain evidence="5">CGMCC 1.18575</strain>
    </source>
</reference>
<evidence type="ECO:0000259" key="3">
    <source>
        <dbReference type="Pfam" id="PF12010"/>
    </source>
</evidence>
<dbReference type="Proteomes" id="UP001596113">
    <property type="component" value="Unassembled WGS sequence"/>
</dbReference>
<feature type="signal peptide" evidence="2">
    <location>
        <begin position="1"/>
        <end position="23"/>
    </location>
</feature>
<dbReference type="InterPro" id="IPR006059">
    <property type="entry name" value="SBP"/>
</dbReference>
<evidence type="ECO:0000313" key="5">
    <source>
        <dbReference type="Proteomes" id="UP001596113"/>
    </source>
</evidence>
<dbReference type="PANTHER" id="PTHR43649">
    <property type="entry name" value="ARABINOSE-BINDING PROTEIN-RELATED"/>
    <property type="match status" value="1"/>
</dbReference>
<dbReference type="PANTHER" id="PTHR43649:SF17">
    <property type="entry name" value="ABC TRANSPORTER SOLUTE BINDING PROTEIN-SUGAR TRANSPORT"/>
    <property type="match status" value="1"/>
</dbReference>
<proteinExistence type="predicted"/>
<feature type="region of interest" description="Disordered" evidence="1">
    <location>
        <begin position="31"/>
        <end position="59"/>
    </location>
</feature>
<dbReference type="RefSeq" id="WP_378140284.1">
    <property type="nucleotide sequence ID" value="NZ_JBHSMI010000067.1"/>
</dbReference>
<keyword evidence="2" id="KW-0732">Signal</keyword>
<evidence type="ECO:0000256" key="2">
    <source>
        <dbReference type="SAM" id="SignalP"/>
    </source>
</evidence>